<dbReference type="CDD" id="cd00200">
    <property type="entry name" value="WD40"/>
    <property type="match status" value="1"/>
</dbReference>
<dbReference type="SUPFAM" id="SSF50978">
    <property type="entry name" value="WD40 repeat-like"/>
    <property type="match status" value="1"/>
</dbReference>
<evidence type="ECO:0000256" key="3">
    <source>
        <dbReference type="PROSITE-ProRule" id="PRU00221"/>
    </source>
</evidence>
<dbReference type="PROSITE" id="PS50082">
    <property type="entry name" value="WD_REPEATS_2"/>
    <property type="match status" value="3"/>
</dbReference>
<gene>
    <name evidence="4" type="ORF">K470DRAFT_204868</name>
</gene>
<dbReference type="AlphaFoldDB" id="A0A6A7BQ13"/>
<dbReference type="InterPro" id="IPR019775">
    <property type="entry name" value="WD40_repeat_CS"/>
</dbReference>
<dbReference type="PANTHER" id="PTHR19848">
    <property type="entry name" value="WD40 REPEAT PROTEIN"/>
    <property type="match status" value="1"/>
</dbReference>
<dbReference type="OrthoDB" id="3939805at2759"/>
<keyword evidence="2" id="KW-0677">Repeat</keyword>
<dbReference type="InterPro" id="IPR001680">
    <property type="entry name" value="WD40_rpt"/>
</dbReference>
<organism evidence="4 5">
    <name type="scientific">Piedraia hortae CBS 480.64</name>
    <dbReference type="NCBI Taxonomy" id="1314780"/>
    <lineage>
        <taxon>Eukaryota</taxon>
        <taxon>Fungi</taxon>
        <taxon>Dikarya</taxon>
        <taxon>Ascomycota</taxon>
        <taxon>Pezizomycotina</taxon>
        <taxon>Dothideomycetes</taxon>
        <taxon>Dothideomycetidae</taxon>
        <taxon>Capnodiales</taxon>
        <taxon>Piedraiaceae</taxon>
        <taxon>Piedraia</taxon>
    </lineage>
</organism>
<protein>
    <submittedName>
        <fullName evidence="4">WD40 repeat-like protein</fullName>
    </submittedName>
</protein>
<accession>A0A6A7BQ13</accession>
<dbReference type="Pfam" id="PF00400">
    <property type="entry name" value="WD40"/>
    <property type="match status" value="4"/>
</dbReference>
<dbReference type="EMBL" id="MU006046">
    <property type="protein sequence ID" value="KAF2857401.1"/>
    <property type="molecule type" value="Genomic_DNA"/>
</dbReference>
<evidence type="ECO:0000256" key="2">
    <source>
        <dbReference type="ARBA" id="ARBA00022737"/>
    </source>
</evidence>
<feature type="non-terminal residue" evidence="4">
    <location>
        <position position="1"/>
    </location>
</feature>
<evidence type="ECO:0000313" key="5">
    <source>
        <dbReference type="Proteomes" id="UP000799421"/>
    </source>
</evidence>
<dbReference type="Gene3D" id="2.130.10.10">
    <property type="entry name" value="YVTN repeat-like/Quinoprotein amine dehydrogenase"/>
    <property type="match status" value="2"/>
</dbReference>
<dbReference type="InterPro" id="IPR015943">
    <property type="entry name" value="WD40/YVTN_repeat-like_dom_sf"/>
</dbReference>
<evidence type="ECO:0000313" key="4">
    <source>
        <dbReference type="EMBL" id="KAF2857401.1"/>
    </source>
</evidence>
<feature type="repeat" description="WD" evidence="3">
    <location>
        <begin position="123"/>
        <end position="148"/>
    </location>
</feature>
<dbReference type="SMART" id="SM00320">
    <property type="entry name" value="WD40"/>
    <property type="match status" value="6"/>
</dbReference>
<sequence>LQTYLSALAFAPSNSVVRNTFRSEMEEFLQVLRSVATDWGFELQTLKGHTDQILSIAPSIDGRRLVTVGWDKTVRLWDVESGTEEKHFAHSVSVSPNGRYAAWGLDTGEIYIWDADEDAGQVLKGHKSRVRCLHFSSDSETLLSGSTDIWKWSPQAGNKRICQLGTAIRQIAMSPNGKFVVFGSEDDTISVFHCTTHQVEQILKGRPGHDTALALSADNKTLLCGLPDGQIWAIDLERGLLRERFPGHRRKISAIAISPDRQNFASASYDKTVRIWGPKSQTPLVLSSKHFAYEACFSADGRMLYTHDSKDGISEWD</sequence>
<dbReference type="PROSITE" id="PS00678">
    <property type="entry name" value="WD_REPEATS_1"/>
    <property type="match status" value="1"/>
</dbReference>
<feature type="non-terminal residue" evidence="4">
    <location>
        <position position="317"/>
    </location>
</feature>
<reference evidence="4" key="1">
    <citation type="journal article" date="2020" name="Stud. Mycol.">
        <title>101 Dothideomycetes genomes: a test case for predicting lifestyles and emergence of pathogens.</title>
        <authorList>
            <person name="Haridas S."/>
            <person name="Albert R."/>
            <person name="Binder M."/>
            <person name="Bloem J."/>
            <person name="Labutti K."/>
            <person name="Salamov A."/>
            <person name="Andreopoulos B."/>
            <person name="Baker S."/>
            <person name="Barry K."/>
            <person name="Bills G."/>
            <person name="Bluhm B."/>
            <person name="Cannon C."/>
            <person name="Castanera R."/>
            <person name="Culley D."/>
            <person name="Daum C."/>
            <person name="Ezra D."/>
            <person name="Gonzalez J."/>
            <person name="Henrissat B."/>
            <person name="Kuo A."/>
            <person name="Liang C."/>
            <person name="Lipzen A."/>
            <person name="Lutzoni F."/>
            <person name="Magnuson J."/>
            <person name="Mondo S."/>
            <person name="Nolan M."/>
            <person name="Ohm R."/>
            <person name="Pangilinan J."/>
            <person name="Park H.-J."/>
            <person name="Ramirez L."/>
            <person name="Alfaro M."/>
            <person name="Sun H."/>
            <person name="Tritt A."/>
            <person name="Yoshinaga Y."/>
            <person name="Zwiers L.-H."/>
            <person name="Turgeon B."/>
            <person name="Goodwin S."/>
            <person name="Spatafora J."/>
            <person name="Crous P."/>
            <person name="Grigoriev I."/>
        </authorList>
    </citation>
    <scope>NUCLEOTIDE SEQUENCE</scope>
    <source>
        <strain evidence="4">CBS 480.64</strain>
    </source>
</reference>
<keyword evidence="1 3" id="KW-0853">WD repeat</keyword>
<evidence type="ECO:0000256" key="1">
    <source>
        <dbReference type="ARBA" id="ARBA00022574"/>
    </source>
</evidence>
<proteinExistence type="predicted"/>
<dbReference type="InterPro" id="IPR036322">
    <property type="entry name" value="WD40_repeat_dom_sf"/>
</dbReference>
<dbReference type="PANTHER" id="PTHR19848:SF8">
    <property type="entry name" value="F-BOX AND WD REPEAT DOMAIN CONTAINING 7"/>
    <property type="match status" value="1"/>
</dbReference>
<keyword evidence="5" id="KW-1185">Reference proteome</keyword>
<name>A0A6A7BQ13_9PEZI</name>
<feature type="repeat" description="WD" evidence="3">
    <location>
        <begin position="46"/>
        <end position="87"/>
    </location>
</feature>
<dbReference type="Proteomes" id="UP000799421">
    <property type="component" value="Unassembled WGS sequence"/>
</dbReference>
<feature type="repeat" description="WD" evidence="3">
    <location>
        <begin position="245"/>
        <end position="276"/>
    </location>
</feature>
<dbReference type="PROSITE" id="PS50294">
    <property type="entry name" value="WD_REPEATS_REGION"/>
    <property type="match status" value="2"/>
</dbReference>